<dbReference type="AlphaFoldDB" id="A0A0G0U6J0"/>
<feature type="transmembrane region" description="Helical" evidence="2">
    <location>
        <begin position="6"/>
        <end position="24"/>
    </location>
</feature>
<feature type="compositionally biased region" description="Low complexity" evidence="1">
    <location>
        <begin position="45"/>
        <end position="54"/>
    </location>
</feature>
<feature type="compositionally biased region" description="Polar residues" evidence="1">
    <location>
        <begin position="56"/>
        <end position="66"/>
    </location>
</feature>
<organism evidence="3 4">
    <name type="scientific">Candidatus Daviesbacteria bacterium GW2011_GWA2_40_9</name>
    <dbReference type="NCBI Taxonomy" id="1618424"/>
    <lineage>
        <taxon>Bacteria</taxon>
        <taxon>Candidatus Daviesiibacteriota</taxon>
    </lineage>
</organism>
<dbReference type="Proteomes" id="UP000034601">
    <property type="component" value="Unassembled WGS sequence"/>
</dbReference>
<keyword evidence="2" id="KW-1133">Transmembrane helix</keyword>
<evidence type="ECO:0000313" key="3">
    <source>
        <dbReference type="EMBL" id="KKR82816.1"/>
    </source>
</evidence>
<feature type="region of interest" description="Disordered" evidence="1">
    <location>
        <begin position="45"/>
        <end position="89"/>
    </location>
</feature>
<comment type="caution">
    <text evidence="3">The sequence shown here is derived from an EMBL/GenBank/DDBJ whole genome shotgun (WGS) entry which is preliminary data.</text>
</comment>
<keyword evidence="2" id="KW-0812">Transmembrane</keyword>
<sequence length="89" mass="9471">MHRNVTILIIILTVILIAGYLVWLRGRFQATTVVPTPTPIPTVLTPTFTPTPTVEASPSVSPSATISPKAKRSPTPTEPQTTGSGRIIP</sequence>
<proteinExistence type="predicted"/>
<gene>
    <name evidence="3" type="ORF">UU29_C0009G0087</name>
</gene>
<reference evidence="3 4" key="1">
    <citation type="journal article" date="2015" name="Nature">
        <title>rRNA introns, odd ribosomes, and small enigmatic genomes across a large radiation of phyla.</title>
        <authorList>
            <person name="Brown C.T."/>
            <person name="Hug L.A."/>
            <person name="Thomas B.C."/>
            <person name="Sharon I."/>
            <person name="Castelle C.J."/>
            <person name="Singh A."/>
            <person name="Wilkins M.J."/>
            <person name="Williams K.H."/>
            <person name="Banfield J.F."/>
        </authorList>
    </citation>
    <scope>NUCLEOTIDE SEQUENCE [LARGE SCALE GENOMIC DNA]</scope>
</reference>
<name>A0A0G0U6J0_9BACT</name>
<protein>
    <submittedName>
        <fullName evidence="3">Uncharacterized protein</fullName>
    </submittedName>
</protein>
<evidence type="ECO:0000256" key="2">
    <source>
        <dbReference type="SAM" id="Phobius"/>
    </source>
</evidence>
<evidence type="ECO:0000313" key="4">
    <source>
        <dbReference type="Proteomes" id="UP000034601"/>
    </source>
</evidence>
<evidence type="ECO:0000256" key="1">
    <source>
        <dbReference type="SAM" id="MobiDB-lite"/>
    </source>
</evidence>
<accession>A0A0G0U6J0</accession>
<keyword evidence="2" id="KW-0472">Membrane</keyword>
<dbReference type="EMBL" id="LCAB01000009">
    <property type="protein sequence ID" value="KKR82816.1"/>
    <property type="molecule type" value="Genomic_DNA"/>
</dbReference>
<feature type="compositionally biased region" description="Polar residues" evidence="1">
    <location>
        <begin position="74"/>
        <end position="89"/>
    </location>
</feature>